<name>A0A1W1I0F4_9BACT</name>
<dbReference type="InterPro" id="IPR046668">
    <property type="entry name" value="DUF6538"/>
</dbReference>
<proteinExistence type="predicted"/>
<organism evidence="2 3">
    <name type="scientific">Nitrospira japonica</name>
    <dbReference type="NCBI Taxonomy" id="1325564"/>
    <lineage>
        <taxon>Bacteria</taxon>
        <taxon>Pseudomonadati</taxon>
        <taxon>Nitrospirota</taxon>
        <taxon>Nitrospiria</taxon>
        <taxon>Nitrospirales</taxon>
        <taxon>Nitrospiraceae</taxon>
        <taxon>Nitrospira</taxon>
    </lineage>
</organism>
<dbReference type="RefSeq" id="WP_080885151.1">
    <property type="nucleotide sequence ID" value="NZ_LT828648.1"/>
</dbReference>
<dbReference type="AlphaFoldDB" id="A0A1W1I0F4"/>
<dbReference type="Pfam" id="PF20172">
    <property type="entry name" value="DUF6538"/>
    <property type="match status" value="1"/>
</dbReference>
<evidence type="ECO:0000313" key="2">
    <source>
        <dbReference type="EMBL" id="SLM46471.1"/>
    </source>
</evidence>
<dbReference type="Proteomes" id="UP000192042">
    <property type="component" value="Chromosome I"/>
</dbReference>
<feature type="domain" description="DUF6538" evidence="1">
    <location>
        <begin position="10"/>
        <end position="61"/>
    </location>
</feature>
<gene>
    <name evidence="2" type="ORF">NSJP_0299</name>
</gene>
<dbReference type="EMBL" id="LT828648">
    <property type="protein sequence ID" value="SLM46471.1"/>
    <property type="molecule type" value="Genomic_DNA"/>
</dbReference>
<sequence>MSTVFRHSSRPTFYRRVHIPRKLRQHFKGRVEVWRSLRTADQDEASARSAQFEAQTKRLFVTLKKYGDRMTNEERDILVSHWLESELDYAEDCRVLAGPISDQQRDDYVACPDIMSDEAHEALLGNDYRKIEKEADALLMAGLVDVRKWPMEKLVSQLVVTVIATTS</sequence>
<reference evidence="2 3" key="1">
    <citation type="submission" date="2017-03" db="EMBL/GenBank/DDBJ databases">
        <authorList>
            <person name="Afonso C.L."/>
            <person name="Miller P.J."/>
            <person name="Scott M.A."/>
            <person name="Spackman E."/>
            <person name="Goraichik I."/>
            <person name="Dimitrov K.M."/>
            <person name="Suarez D.L."/>
            <person name="Swayne D.E."/>
        </authorList>
    </citation>
    <scope>NUCLEOTIDE SEQUENCE [LARGE SCALE GENOMIC DNA]</scope>
    <source>
        <strain evidence="2">Genome sequencing of Nitrospira japonica strain NJ11</strain>
    </source>
</reference>
<dbReference type="OrthoDB" id="9784724at2"/>
<evidence type="ECO:0000259" key="1">
    <source>
        <dbReference type="Pfam" id="PF20172"/>
    </source>
</evidence>
<keyword evidence="3" id="KW-1185">Reference proteome</keyword>
<protein>
    <recommendedName>
        <fullName evidence="1">DUF6538 domain-containing protein</fullName>
    </recommendedName>
</protein>
<dbReference type="KEGG" id="nja:NSJP_0299"/>
<evidence type="ECO:0000313" key="3">
    <source>
        <dbReference type="Proteomes" id="UP000192042"/>
    </source>
</evidence>
<dbReference type="STRING" id="1325564.NSJP_0299"/>
<accession>A0A1W1I0F4</accession>